<feature type="domain" description="VOC" evidence="1">
    <location>
        <begin position="3"/>
        <end position="108"/>
    </location>
</feature>
<gene>
    <name evidence="2" type="ORF">GCM10023205_76490</name>
</gene>
<name>A0ABP9IBV4_9ACTN</name>
<evidence type="ECO:0000313" key="3">
    <source>
        <dbReference type="Proteomes" id="UP001500466"/>
    </source>
</evidence>
<organism evidence="2 3">
    <name type="scientific">Yinghuangia aomiensis</name>
    <dbReference type="NCBI Taxonomy" id="676205"/>
    <lineage>
        <taxon>Bacteria</taxon>
        <taxon>Bacillati</taxon>
        <taxon>Actinomycetota</taxon>
        <taxon>Actinomycetes</taxon>
        <taxon>Kitasatosporales</taxon>
        <taxon>Streptomycetaceae</taxon>
        <taxon>Yinghuangia</taxon>
    </lineage>
</organism>
<evidence type="ECO:0000313" key="2">
    <source>
        <dbReference type="EMBL" id="GAA4992609.1"/>
    </source>
</evidence>
<dbReference type="Proteomes" id="UP001500466">
    <property type="component" value="Unassembled WGS sequence"/>
</dbReference>
<dbReference type="EMBL" id="BAABHS010000047">
    <property type="protein sequence ID" value="GAA4992609.1"/>
    <property type="molecule type" value="Genomic_DNA"/>
</dbReference>
<evidence type="ECO:0000259" key="1">
    <source>
        <dbReference type="PROSITE" id="PS51819"/>
    </source>
</evidence>
<keyword evidence="3" id="KW-1185">Reference proteome</keyword>
<comment type="caution">
    <text evidence="2">The sequence shown here is derived from an EMBL/GenBank/DDBJ whole genome shotgun (WGS) entry which is preliminary data.</text>
</comment>
<dbReference type="Gene3D" id="3.10.180.10">
    <property type="entry name" value="2,3-Dihydroxybiphenyl 1,2-Dioxygenase, domain 1"/>
    <property type="match status" value="1"/>
</dbReference>
<proteinExistence type="predicted"/>
<dbReference type="InterPro" id="IPR041581">
    <property type="entry name" value="Glyoxalase_6"/>
</dbReference>
<sequence length="108" mass="11220">MTAIRSVVIPVADLGAAKAVYTALYGDPHTDEAYYVGYSVDGFEVGLNPHGDAAEGPVVFTDVDDLDAVRTRLLAAGAVERSAPREVAPGVRVCTLSDPNGNAFGLRG</sequence>
<reference evidence="3" key="1">
    <citation type="journal article" date="2019" name="Int. J. Syst. Evol. Microbiol.">
        <title>The Global Catalogue of Microorganisms (GCM) 10K type strain sequencing project: providing services to taxonomists for standard genome sequencing and annotation.</title>
        <authorList>
            <consortium name="The Broad Institute Genomics Platform"/>
            <consortium name="The Broad Institute Genome Sequencing Center for Infectious Disease"/>
            <person name="Wu L."/>
            <person name="Ma J."/>
        </authorList>
    </citation>
    <scope>NUCLEOTIDE SEQUENCE [LARGE SCALE GENOMIC DNA]</scope>
    <source>
        <strain evidence="3">JCM 17986</strain>
    </source>
</reference>
<dbReference type="InterPro" id="IPR029068">
    <property type="entry name" value="Glyas_Bleomycin-R_OHBP_Dase"/>
</dbReference>
<dbReference type="SUPFAM" id="SSF54593">
    <property type="entry name" value="Glyoxalase/Bleomycin resistance protein/Dihydroxybiphenyl dioxygenase"/>
    <property type="match status" value="1"/>
</dbReference>
<accession>A0ABP9IBV4</accession>
<dbReference type="InterPro" id="IPR037523">
    <property type="entry name" value="VOC_core"/>
</dbReference>
<dbReference type="RefSeq" id="WP_345680473.1">
    <property type="nucleotide sequence ID" value="NZ_BAABHS010000047.1"/>
</dbReference>
<dbReference type="Pfam" id="PF18029">
    <property type="entry name" value="Glyoxalase_6"/>
    <property type="match status" value="1"/>
</dbReference>
<dbReference type="PROSITE" id="PS51819">
    <property type="entry name" value="VOC"/>
    <property type="match status" value="1"/>
</dbReference>
<protein>
    <submittedName>
        <fullName evidence="2">VOC family protein</fullName>
    </submittedName>
</protein>